<dbReference type="InParanoid" id="A0A369JEC8"/>
<comment type="caution">
    <text evidence="2">The sequence shown here is derived from an EMBL/GenBank/DDBJ whole genome shotgun (WGS) entry which is preliminary data.</text>
</comment>
<gene>
    <name evidence="2" type="ORF">Hypma_012600</name>
</gene>
<evidence type="ECO:0000313" key="2">
    <source>
        <dbReference type="EMBL" id="RDB20248.1"/>
    </source>
</evidence>
<protein>
    <submittedName>
        <fullName evidence="2">Uncharacterized protein</fullName>
    </submittedName>
</protein>
<name>A0A369JEC8_HYPMA</name>
<feature type="region of interest" description="Disordered" evidence="1">
    <location>
        <begin position="167"/>
        <end position="236"/>
    </location>
</feature>
<evidence type="ECO:0000256" key="1">
    <source>
        <dbReference type="SAM" id="MobiDB-lite"/>
    </source>
</evidence>
<feature type="compositionally biased region" description="Acidic residues" evidence="1">
    <location>
        <begin position="177"/>
        <end position="217"/>
    </location>
</feature>
<dbReference type="OrthoDB" id="2387165at2759"/>
<feature type="compositionally biased region" description="Basic and acidic residues" evidence="1">
    <location>
        <begin position="167"/>
        <end position="176"/>
    </location>
</feature>
<organism evidence="2 3">
    <name type="scientific">Hypsizygus marmoreus</name>
    <name type="common">White beech mushroom</name>
    <name type="synonym">Agaricus marmoreus</name>
    <dbReference type="NCBI Taxonomy" id="39966"/>
    <lineage>
        <taxon>Eukaryota</taxon>
        <taxon>Fungi</taxon>
        <taxon>Dikarya</taxon>
        <taxon>Basidiomycota</taxon>
        <taxon>Agaricomycotina</taxon>
        <taxon>Agaricomycetes</taxon>
        <taxon>Agaricomycetidae</taxon>
        <taxon>Agaricales</taxon>
        <taxon>Tricholomatineae</taxon>
        <taxon>Lyophyllaceae</taxon>
        <taxon>Hypsizygus</taxon>
    </lineage>
</organism>
<sequence length="284" mass="30849">MPTQPTMTAKQFTSEARKECVEVKPSTKVPIVSLDVDKIMDALAASLATSLLGHVLFLKSQVPLPVQQLSRIQSFKSTARAAKQRTDLLTSFDTLTSHLNTTFTALSTALARSSTSDQEHPNVRPPKDRARAYLAILVGPSMGSAKSKVMFAVDGLETKVWGLREDVHRDPRKENEDNVEGDEDGSSGSDGFEEENEEEGNDSDVDTDDDEDQDGPEDSPPPSRSPSPEPLSHAIQQRALQAADRLLSRTLAAADADGHGMSADMAPTQTHILLRAPRRFVHPA</sequence>
<dbReference type="AlphaFoldDB" id="A0A369JEC8"/>
<dbReference type="InterPro" id="IPR053729">
    <property type="entry name" value="MAD2L1BP_domain_sf"/>
</dbReference>
<feature type="compositionally biased region" description="Pro residues" evidence="1">
    <location>
        <begin position="218"/>
        <end position="229"/>
    </location>
</feature>
<dbReference type="EMBL" id="LUEZ02000069">
    <property type="protein sequence ID" value="RDB20248.1"/>
    <property type="molecule type" value="Genomic_DNA"/>
</dbReference>
<keyword evidence="3" id="KW-1185">Reference proteome</keyword>
<proteinExistence type="predicted"/>
<dbReference type="Gene3D" id="3.30.900.20">
    <property type="match status" value="1"/>
</dbReference>
<dbReference type="Proteomes" id="UP000076154">
    <property type="component" value="Unassembled WGS sequence"/>
</dbReference>
<evidence type="ECO:0000313" key="3">
    <source>
        <dbReference type="Proteomes" id="UP000076154"/>
    </source>
</evidence>
<reference evidence="2" key="1">
    <citation type="submission" date="2018-04" db="EMBL/GenBank/DDBJ databases">
        <title>Whole genome sequencing of Hypsizygus marmoreus.</title>
        <authorList>
            <person name="Choi I.-G."/>
            <person name="Min B."/>
            <person name="Kim J.-G."/>
            <person name="Kim S."/>
            <person name="Oh Y.-L."/>
            <person name="Kong W.-S."/>
            <person name="Park H."/>
            <person name="Jeong J."/>
            <person name="Song E.-S."/>
        </authorList>
    </citation>
    <scope>NUCLEOTIDE SEQUENCE [LARGE SCALE GENOMIC DNA]</scope>
    <source>
        <strain evidence="2">51987-8</strain>
    </source>
</reference>
<accession>A0A369JEC8</accession>
<dbReference type="STRING" id="39966.A0A369JEC8"/>